<evidence type="ECO:0000313" key="2">
    <source>
        <dbReference type="EMBL" id="KAJ7214574.1"/>
    </source>
</evidence>
<organism evidence="2 3">
    <name type="scientific">Mycena pura</name>
    <dbReference type="NCBI Taxonomy" id="153505"/>
    <lineage>
        <taxon>Eukaryota</taxon>
        <taxon>Fungi</taxon>
        <taxon>Dikarya</taxon>
        <taxon>Basidiomycota</taxon>
        <taxon>Agaricomycotina</taxon>
        <taxon>Agaricomycetes</taxon>
        <taxon>Agaricomycetidae</taxon>
        <taxon>Agaricales</taxon>
        <taxon>Marasmiineae</taxon>
        <taxon>Mycenaceae</taxon>
        <taxon>Mycena</taxon>
    </lineage>
</organism>
<proteinExistence type="predicted"/>
<sequence length="507" mass="54274">MPPPACRTRSSRNSLRVRARRQERALCTRPRRARPAVYQPLLAIYRGLTDVRRPTPDALCLSPLDTDADGAGPRRRRIRWTVSSALALAVHAALMRFPRRTARDTHATCHALVVTRCPPAARHWLPVVPSSDAQDSLPTCHTYTDPHPLAATRTRVPSFCARPALDSRRGPRAVSRSPFPLLAAHTAPAIASHSPSVTCRSPPVTCRSPPLGAHAPCSPLHAPPAAFTLPLARSLHAAVRAPVAPVVRIPPFVARLPCLPVSCCPPPPPPAARIRTTPPTARFPPLPLPASGFPLPIAAARRRPPPAGCMSSLAVFRWLAASRRKLALPAAGRSPASIRFSSTLDGLAVAEAGQGDEEPAHPPRGAVRHPSPSMPRSTAADLARDSRPPPAARRSPPAAVADVAPPAAMRASCRALLMCATSPLAGRQPLTGRCSLVAGRPAFPTWREPYPSPRVLHTTHRLPPHGAQAVNSARSPDARAGLTEHSRAVRELDFRRLPLRTALPYRG</sequence>
<comment type="caution">
    <text evidence="2">The sequence shown here is derived from an EMBL/GenBank/DDBJ whole genome shotgun (WGS) entry which is preliminary data.</text>
</comment>
<evidence type="ECO:0000313" key="3">
    <source>
        <dbReference type="Proteomes" id="UP001219525"/>
    </source>
</evidence>
<protein>
    <submittedName>
        <fullName evidence="2">Uncharacterized protein</fullName>
    </submittedName>
</protein>
<gene>
    <name evidence="2" type="ORF">GGX14DRAFT_563387</name>
</gene>
<dbReference type="Proteomes" id="UP001219525">
    <property type="component" value="Unassembled WGS sequence"/>
</dbReference>
<feature type="region of interest" description="Disordered" evidence="1">
    <location>
        <begin position="1"/>
        <end position="20"/>
    </location>
</feature>
<dbReference type="EMBL" id="JARJCW010000019">
    <property type="protein sequence ID" value="KAJ7214574.1"/>
    <property type="molecule type" value="Genomic_DNA"/>
</dbReference>
<feature type="region of interest" description="Disordered" evidence="1">
    <location>
        <begin position="353"/>
        <end position="404"/>
    </location>
</feature>
<name>A0AAD6YD47_9AGAR</name>
<keyword evidence="3" id="KW-1185">Reference proteome</keyword>
<feature type="compositionally biased region" description="Low complexity" evidence="1">
    <location>
        <begin position="392"/>
        <end position="404"/>
    </location>
</feature>
<reference evidence="2" key="1">
    <citation type="submission" date="2023-03" db="EMBL/GenBank/DDBJ databases">
        <title>Massive genome expansion in bonnet fungi (Mycena s.s.) driven by repeated elements and novel gene families across ecological guilds.</title>
        <authorList>
            <consortium name="Lawrence Berkeley National Laboratory"/>
            <person name="Harder C.B."/>
            <person name="Miyauchi S."/>
            <person name="Viragh M."/>
            <person name="Kuo A."/>
            <person name="Thoen E."/>
            <person name="Andreopoulos B."/>
            <person name="Lu D."/>
            <person name="Skrede I."/>
            <person name="Drula E."/>
            <person name="Henrissat B."/>
            <person name="Morin E."/>
            <person name="Kohler A."/>
            <person name="Barry K."/>
            <person name="LaButti K."/>
            <person name="Morin E."/>
            <person name="Salamov A."/>
            <person name="Lipzen A."/>
            <person name="Mereny Z."/>
            <person name="Hegedus B."/>
            <person name="Baldrian P."/>
            <person name="Stursova M."/>
            <person name="Weitz H."/>
            <person name="Taylor A."/>
            <person name="Grigoriev I.V."/>
            <person name="Nagy L.G."/>
            <person name="Martin F."/>
            <person name="Kauserud H."/>
        </authorList>
    </citation>
    <scope>NUCLEOTIDE SEQUENCE</scope>
    <source>
        <strain evidence="2">9144</strain>
    </source>
</reference>
<accession>A0AAD6YD47</accession>
<evidence type="ECO:0000256" key="1">
    <source>
        <dbReference type="SAM" id="MobiDB-lite"/>
    </source>
</evidence>
<dbReference type="AlphaFoldDB" id="A0AAD6YD47"/>